<feature type="domain" description="Gp5/Type VI secretion system Vgr protein OB-fold" evidence="2">
    <location>
        <begin position="370"/>
        <end position="441"/>
    </location>
</feature>
<evidence type="ECO:0000256" key="1">
    <source>
        <dbReference type="SAM" id="MobiDB-lite"/>
    </source>
</evidence>
<organism evidence="3 4">
    <name type="scientific">Actinoplanes italicus</name>
    <dbReference type="NCBI Taxonomy" id="113567"/>
    <lineage>
        <taxon>Bacteria</taxon>
        <taxon>Bacillati</taxon>
        <taxon>Actinomycetota</taxon>
        <taxon>Actinomycetes</taxon>
        <taxon>Micromonosporales</taxon>
        <taxon>Micromonosporaceae</taxon>
        <taxon>Actinoplanes</taxon>
    </lineage>
</organism>
<evidence type="ECO:0000313" key="4">
    <source>
        <dbReference type="Proteomes" id="UP000239415"/>
    </source>
</evidence>
<dbReference type="SUPFAM" id="SSF69349">
    <property type="entry name" value="Phage fibre proteins"/>
    <property type="match status" value="1"/>
</dbReference>
<sequence length="554" mass="58307">MSDFPDVYAPAAAITVGGRPLPPEVAGRVLRISVTQRLNPPDDFTIEFYDPSLTDDTATGPVTEGDEVTVALGYVGRTRRLISGKVSAVTAEFGDGAAPTLRVEGFDALHELTRGTVYRVFPGETAGTGQPDSDIVKVIAQELDLRTTAESVETTLPLARPRVQRHVTNLEFLEALAAANGFRIWVEDRTLHFRRDRPAGSTIELAWGKTLESFSPRLSIAGVVESVEVRGWNPAQRQSFSARATRSAGRRLSTGGRREVGRGAGRKSELVVVHAPVSSADEARTLAEQILRDQSENLVTGSGTSVGHPDVRVGSPLRLTGLGRFSGTYTPSLVTHTLGSGGYRVSFEVNGTTAAPAPAPAARHPGLLCGIVTANKDDGRQGRVRLTIPGLDEGTEHWARVATLTAGDDSGSLFLPEVGDEVLVAFEDGDAGSPVVVGALWNGRARQPAENEAVRLLRSRSGHEIRLDDTEDAELIEIAGAGGAGRLTVDAAGGTVTIESSGDIELLARDGAIRLAAKSVEVTADDTASLHGVSGLDLTSDAGLTINGSTVDIN</sequence>
<dbReference type="Proteomes" id="UP000239415">
    <property type="component" value="Unassembled WGS sequence"/>
</dbReference>
<feature type="compositionally biased region" description="Basic and acidic residues" evidence="1">
    <location>
        <begin position="256"/>
        <end position="265"/>
    </location>
</feature>
<dbReference type="Pfam" id="PF04717">
    <property type="entry name" value="Phage_base_V"/>
    <property type="match status" value="1"/>
</dbReference>
<dbReference type="EMBL" id="PVMZ01000016">
    <property type="protein sequence ID" value="PRX17285.1"/>
    <property type="molecule type" value="Genomic_DNA"/>
</dbReference>
<dbReference type="Gene3D" id="2.40.50.230">
    <property type="entry name" value="Gp5 N-terminal domain"/>
    <property type="match status" value="1"/>
</dbReference>
<dbReference type="AlphaFoldDB" id="A0A2T0K378"/>
<evidence type="ECO:0000259" key="2">
    <source>
        <dbReference type="Pfam" id="PF04717"/>
    </source>
</evidence>
<dbReference type="SUPFAM" id="SSF69279">
    <property type="entry name" value="Phage tail proteins"/>
    <property type="match status" value="1"/>
</dbReference>
<evidence type="ECO:0000313" key="3">
    <source>
        <dbReference type="EMBL" id="PRX17285.1"/>
    </source>
</evidence>
<dbReference type="InterPro" id="IPR037026">
    <property type="entry name" value="Vgr_OB-fold_dom_sf"/>
</dbReference>
<dbReference type="Pfam" id="PF05954">
    <property type="entry name" value="Phage_GPD"/>
    <property type="match status" value="1"/>
</dbReference>
<protein>
    <submittedName>
        <fullName evidence="3">Phage baseplate assembly protein V</fullName>
    </submittedName>
</protein>
<reference evidence="3 4" key="1">
    <citation type="submission" date="2018-03" db="EMBL/GenBank/DDBJ databases">
        <title>Genomic Encyclopedia of Archaeal and Bacterial Type Strains, Phase II (KMG-II): from individual species to whole genera.</title>
        <authorList>
            <person name="Goeker M."/>
        </authorList>
    </citation>
    <scope>NUCLEOTIDE SEQUENCE [LARGE SCALE GENOMIC DNA]</scope>
    <source>
        <strain evidence="3 4">DSM 43146</strain>
    </source>
</reference>
<name>A0A2T0K378_9ACTN</name>
<feature type="region of interest" description="Disordered" evidence="1">
    <location>
        <begin position="243"/>
        <end position="265"/>
    </location>
</feature>
<dbReference type="RefSeq" id="WP_106325373.1">
    <property type="nucleotide sequence ID" value="NZ_BOMO01000149.1"/>
</dbReference>
<comment type="caution">
    <text evidence="3">The sequence shown here is derived from an EMBL/GenBank/DDBJ whole genome shotgun (WGS) entry which is preliminary data.</text>
</comment>
<proteinExistence type="predicted"/>
<gene>
    <name evidence="3" type="ORF">CLV67_11661</name>
</gene>
<dbReference type="SUPFAM" id="SSF69255">
    <property type="entry name" value="gp5 N-terminal domain-like"/>
    <property type="match status" value="1"/>
</dbReference>
<keyword evidence="4" id="KW-1185">Reference proteome</keyword>
<accession>A0A2T0K378</accession>
<dbReference type="InterPro" id="IPR006531">
    <property type="entry name" value="Gp5/Vgr_OB"/>
</dbReference>